<keyword evidence="5" id="KW-0808">Transferase</keyword>
<comment type="catalytic activity">
    <reaction evidence="12">
        <text>L-threonyl-[protein] + ATP = O-phospho-L-threonyl-[protein] + ADP + H(+)</text>
        <dbReference type="Rhea" id="RHEA:46608"/>
        <dbReference type="Rhea" id="RHEA-COMP:11060"/>
        <dbReference type="Rhea" id="RHEA-COMP:11605"/>
        <dbReference type="ChEBI" id="CHEBI:15378"/>
        <dbReference type="ChEBI" id="CHEBI:30013"/>
        <dbReference type="ChEBI" id="CHEBI:30616"/>
        <dbReference type="ChEBI" id="CHEBI:61977"/>
        <dbReference type="ChEBI" id="CHEBI:456216"/>
        <dbReference type="EC" id="2.7.11.1"/>
    </reaction>
</comment>
<dbReference type="CDD" id="cd14066">
    <property type="entry name" value="STKc_IRAK"/>
    <property type="match status" value="1"/>
</dbReference>
<dbReference type="Gene3D" id="1.10.510.10">
    <property type="entry name" value="Transferase(Phosphotransferase) domain 1"/>
    <property type="match status" value="1"/>
</dbReference>
<dbReference type="PROSITE" id="PS00108">
    <property type="entry name" value="PROTEIN_KINASE_ST"/>
    <property type="match status" value="1"/>
</dbReference>
<evidence type="ECO:0000256" key="5">
    <source>
        <dbReference type="ARBA" id="ARBA00022679"/>
    </source>
</evidence>
<evidence type="ECO:0000256" key="4">
    <source>
        <dbReference type="ARBA" id="ARBA00022527"/>
    </source>
</evidence>
<dbReference type="PANTHER" id="PTHR47982">
    <property type="entry name" value="PROLINE-RICH RECEPTOR-LIKE PROTEIN KINASE PERK4"/>
    <property type="match status" value="1"/>
</dbReference>
<dbReference type="Gene3D" id="3.30.200.20">
    <property type="entry name" value="Phosphorylase Kinase, domain 1"/>
    <property type="match status" value="1"/>
</dbReference>
<feature type="compositionally biased region" description="Low complexity" evidence="15">
    <location>
        <begin position="775"/>
        <end position="784"/>
    </location>
</feature>
<evidence type="ECO:0000256" key="15">
    <source>
        <dbReference type="SAM" id="MobiDB-lite"/>
    </source>
</evidence>
<feature type="region of interest" description="Disordered" evidence="15">
    <location>
        <begin position="1"/>
        <end position="47"/>
    </location>
</feature>
<proteinExistence type="predicted"/>
<keyword evidence="10 16" id="KW-1133">Transmembrane helix</keyword>
<protein>
    <recommendedName>
        <fullName evidence="2">non-specific serine/threonine protein kinase</fullName>
        <ecNumber evidence="2">2.7.11.1</ecNumber>
    </recommendedName>
</protein>
<dbReference type="PROSITE" id="PS50011">
    <property type="entry name" value="PROTEIN_KINASE_DOM"/>
    <property type="match status" value="1"/>
</dbReference>
<dbReference type="Proteomes" id="UP000035740">
    <property type="component" value="Chromosome 2"/>
</dbReference>
<keyword evidence="11 16" id="KW-0472">Membrane</keyword>
<keyword evidence="9 14" id="KW-0067">ATP-binding</keyword>
<evidence type="ECO:0000256" key="1">
    <source>
        <dbReference type="ARBA" id="ARBA00004162"/>
    </source>
</evidence>
<dbReference type="InterPro" id="IPR047117">
    <property type="entry name" value="PERK1-13-like"/>
</dbReference>
<comment type="catalytic activity">
    <reaction evidence="13">
        <text>L-seryl-[protein] + ATP = O-phospho-L-seryl-[protein] + ADP + H(+)</text>
        <dbReference type="Rhea" id="RHEA:17989"/>
        <dbReference type="Rhea" id="RHEA-COMP:9863"/>
        <dbReference type="Rhea" id="RHEA-COMP:11604"/>
        <dbReference type="ChEBI" id="CHEBI:15378"/>
        <dbReference type="ChEBI" id="CHEBI:29999"/>
        <dbReference type="ChEBI" id="CHEBI:30616"/>
        <dbReference type="ChEBI" id="CHEBI:83421"/>
        <dbReference type="ChEBI" id="CHEBI:456216"/>
        <dbReference type="EC" id="2.7.11.1"/>
    </reaction>
</comment>
<dbReference type="eggNOG" id="KOG1187">
    <property type="taxonomic scope" value="Eukaryota"/>
</dbReference>
<dbReference type="AlphaFoldDB" id="A0A0J8CX21"/>
<accession>A0A0J8CX21</accession>
<feature type="domain" description="Protein kinase" evidence="17">
    <location>
        <begin position="456"/>
        <end position="735"/>
    </location>
</feature>
<name>A0A0J8CX21_BETVV</name>
<organism evidence="18 19">
    <name type="scientific">Beta vulgaris subsp. vulgaris</name>
    <name type="common">Beet</name>
    <dbReference type="NCBI Taxonomy" id="3555"/>
    <lineage>
        <taxon>Eukaryota</taxon>
        <taxon>Viridiplantae</taxon>
        <taxon>Streptophyta</taxon>
        <taxon>Embryophyta</taxon>
        <taxon>Tracheophyta</taxon>
        <taxon>Spermatophyta</taxon>
        <taxon>Magnoliopsida</taxon>
        <taxon>eudicotyledons</taxon>
        <taxon>Gunneridae</taxon>
        <taxon>Pentapetalae</taxon>
        <taxon>Caryophyllales</taxon>
        <taxon>Chenopodiaceae</taxon>
        <taxon>Betoideae</taxon>
        <taxon>Beta</taxon>
    </lineage>
</organism>
<dbReference type="Pfam" id="PF07714">
    <property type="entry name" value="PK_Tyr_Ser-Thr"/>
    <property type="match status" value="1"/>
</dbReference>
<gene>
    <name evidence="18" type="ORF">BVRB_2g031810</name>
</gene>
<feature type="transmembrane region" description="Helical" evidence="16">
    <location>
        <begin position="336"/>
        <end position="360"/>
    </location>
</feature>
<evidence type="ECO:0000313" key="19">
    <source>
        <dbReference type="Proteomes" id="UP000035740"/>
    </source>
</evidence>
<evidence type="ECO:0000256" key="3">
    <source>
        <dbReference type="ARBA" id="ARBA00022475"/>
    </source>
</evidence>
<keyword evidence="7 14" id="KW-0547">Nucleotide-binding</keyword>
<feature type="region of interest" description="Disordered" evidence="15">
    <location>
        <begin position="64"/>
        <end position="319"/>
    </location>
</feature>
<dbReference type="PANTHER" id="PTHR47982:SF35">
    <property type="entry name" value="PROLINE-RICH RECEPTOR-LIKE PROTEIN KINASE PERK1-RELATED"/>
    <property type="match status" value="1"/>
</dbReference>
<dbReference type="InterPro" id="IPR017441">
    <property type="entry name" value="Protein_kinase_ATP_BS"/>
</dbReference>
<dbReference type="InterPro" id="IPR011009">
    <property type="entry name" value="Kinase-like_dom_sf"/>
</dbReference>
<feature type="compositionally biased region" description="Pro residues" evidence="15">
    <location>
        <begin position="281"/>
        <end position="290"/>
    </location>
</feature>
<evidence type="ECO:0000256" key="6">
    <source>
        <dbReference type="ARBA" id="ARBA00022692"/>
    </source>
</evidence>
<evidence type="ECO:0000256" key="11">
    <source>
        <dbReference type="ARBA" id="ARBA00023136"/>
    </source>
</evidence>
<evidence type="ECO:0000256" key="8">
    <source>
        <dbReference type="ARBA" id="ARBA00022777"/>
    </source>
</evidence>
<feature type="compositionally biased region" description="Low complexity" evidence="15">
    <location>
        <begin position="291"/>
        <end position="314"/>
    </location>
</feature>
<feature type="region of interest" description="Disordered" evidence="15">
    <location>
        <begin position="774"/>
        <end position="813"/>
    </location>
</feature>
<dbReference type="PRINTS" id="PR01217">
    <property type="entry name" value="PRICHEXTENSN"/>
</dbReference>
<evidence type="ECO:0000256" key="13">
    <source>
        <dbReference type="ARBA" id="ARBA00048679"/>
    </source>
</evidence>
<sequence length="813" mass="85394">MSSPTPAASPESDAGDSALPPELPTPSPENEEITPPPAPAITLPISIPSLLPPVVPPPLPIVVVGTTPSPTSPILSPPLSTPALAPVSQPQPPLSTPSPITKNIPPPEQASPPNIISSPPSVPVIINTPPPITKDIPPPEQTSPPNVVSAPPSIPISIKAPPPSSSRSSDPIIPYSPPSPPEHPRQPKTRPATQPSPSHPGRSRPKTTPATARPRSHLPTSVARPPSQLDPSKPKITPTIPTPPSPLPTSAVLPSSPPLPLPVPQSPGGGAWIPFSTETPAPLPVLPGPPGTLSSPAAPLHGSTSGASTLSSSSDHQNIQAAAVTPKGSNNGANGFVVGLAVGGVLLLLLGAVIGTLLVFCKRRGKKKFGDYGSGSKHATLFTGIEEKSSLPQYTKQGSSNTQGVESIVDVSTAKGRNMAANGNLPAIVGPILGSGGPLSNGTFTYEELTRATSGFSEQNLLGQGGFGYVYKGVLPNGKEVAVKQLKMGGHQGEREFMSEVETISQVHHKHLVSLVGYCVSGIERLLVYDFVPNDTLEFHLHGKEQPTMDWPTRLKIAIGSGKGLAYLHEDCSPSIIHRDIKAANILLEFNFEAKVSDFGLAKIFSSNPSVTHMTTRVVGTFGYLAPEYASSGKVTDKSDVYSYGVMLLELITGRPPISNFGSATCTSLVNWARPLLAQAIGDGNFDTLTDPELQNNYNVDEMASMVACAAACVRLSAWRRPRMSQVVRALEGDLSVSELDDGMRPGQSSMHFPYESLDFNARTYMEDLKRMAMTNNNGNTTTTSRYSDNTSEYGLHPSASSTDTSLPNNSRG</sequence>
<evidence type="ECO:0000256" key="7">
    <source>
        <dbReference type="ARBA" id="ARBA00022741"/>
    </source>
</evidence>
<dbReference type="KEGG" id="bvg:104884844"/>
<keyword evidence="19" id="KW-1185">Reference proteome</keyword>
<feature type="compositionally biased region" description="Low complexity" evidence="15">
    <location>
        <begin position="111"/>
        <end position="127"/>
    </location>
</feature>
<dbReference type="Gramene" id="KMT18152">
    <property type="protein sequence ID" value="KMT18152"/>
    <property type="gene ID" value="BVRB_2g031810"/>
</dbReference>
<evidence type="ECO:0000256" key="2">
    <source>
        <dbReference type="ARBA" id="ARBA00012513"/>
    </source>
</evidence>
<dbReference type="InterPro" id="IPR000719">
    <property type="entry name" value="Prot_kinase_dom"/>
</dbReference>
<dbReference type="SUPFAM" id="SSF56112">
    <property type="entry name" value="Protein kinase-like (PK-like)"/>
    <property type="match status" value="1"/>
</dbReference>
<evidence type="ECO:0000256" key="12">
    <source>
        <dbReference type="ARBA" id="ARBA00047899"/>
    </source>
</evidence>
<evidence type="ECO:0000256" key="14">
    <source>
        <dbReference type="PROSITE-ProRule" id="PRU10141"/>
    </source>
</evidence>
<reference evidence="18 19" key="1">
    <citation type="journal article" date="2014" name="Nature">
        <title>The genome of the recently domesticated crop plant sugar beet (Beta vulgaris).</title>
        <authorList>
            <person name="Dohm J.C."/>
            <person name="Minoche A.E."/>
            <person name="Holtgrawe D."/>
            <person name="Capella-Gutierrez S."/>
            <person name="Zakrzewski F."/>
            <person name="Tafer H."/>
            <person name="Rupp O."/>
            <person name="Sorensen T.R."/>
            <person name="Stracke R."/>
            <person name="Reinhardt R."/>
            <person name="Goesmann A."/>
            <person name="Kraft T."/>
            <person name="Schulz B."/>
            <person name="Stadler P.F."/>
            <person name="Schmidt T."/>
            <person name="Gabaldon T."/>
            <person name="Lehrach H."/>
            <person name="Weisshaar B."/>
            <person name="Himmelbauer H."/>
        </authorList>
    </citation>
    <scope>NUCLEOTIDE SEQUENCE [LARGE SCALE GENOMIC DNA]</scope>
    <source>
        <tissue evidence="18">Taproot</tissue>
    </source>
</reference>
<dbReference type="FunFam" id="3.30.200.20:FF:000212">
    <property type="entry name" value="Proline-rich receptor-like protein kinase PERK8"/>
    <property type="match status" value="1"/>
</dbReference>
<dbReference type="InterPro" id="IPR008271">
    <property type="entry name" value="Ser/Thr_kinase_AS"/>
</dbReference>
<dbReference type="InterPro" id="IPR001245">
    <property type="entry name" value="Ser-Thr/Tyr_kinase_cat_dom"/>
</dbReference>
<dbReference type="PROSITE" id="PS00107">
    <property type="entry name" value="PROTEIN_KINASE_ATP"/>
    <property type="match status" value="1"/>
</dbReference>
<dbReference type="EC" id="2.7.11.1" evidence="2"/>
<feature type="compositionally biased region" description="Pro residues" evidence="15">
    <location>
        <begin position="128"/>
        <end position="142"/>
    </location>
</feature>
<keyword evidence="6 16" id="KW-0812">Transmembrane</keyword>
<feature type="binding site" evidence="14">
    <location>
        <position position="484"/>
    </location>
    <ligand>
        <name>ATP</name>
        <dbReference type="ChEBI" id="CHEBI:30616"/>
    </ligand>
</feature>
<feature type="compositionally biased region" description="Pro residues" evidence="15">
    <location>
        <begin position="255"/>
        <end position="265"/>
    </location>
</feature>
<evidence type="ECO:0000256" key="9">
    <source>
        <dbReference type="ARBA" id="ARBA00022840"/>
    </source>
</evidence>
<dbReference type="GO" id="GO:0005524">
    <property type="term" value="F:ATP binding"/>
    <property type="evidence" value="ECO:0007669"/>
    <property type="project" value="UniProtKB-UniRule"/>
</dbReference>
<evidence type="ECO:0000259" key="17">
    <source>
        <dbReference type="PROSITE" id="PS50011"/>
    </source>
</evidence>
<feature type="compositionally biased region" description="Polar residues" evidence="15">
    <location>
        <begin position="785"/>
        <end position="813"/>
    </location>
</feature>
<evidence type="ECO:0000256" key="16">
    <source>
        <dbReference type="SAM" id="Phobius"/>
    </source>
</evidence>
<dbReference type="SMART" id="SM00220">
    <property type="entry name" value="S_TKc"/>
    <property type="match status" value="1"/>
</dbReference>
<dbReference type="OrthoDB" id="1727648at2759"/>
<keyword evidence="3" id="KW-1003">Cell membrane</keyword>
<dbReference type="OMA" id="CVRLSAW"/>
<keyword evidence="8" id="KW-0418">Kinase</keyword>
<dbReference type="EMBL" id="KQ090038">
    <property type="protein sequence ID" value="KMT18152.1"/>
    <property type="molecule type" value="Genomic_DNA"/>
</dbReference>
<evidence type="ECO:0000313" key="18">
    <source>
        <dbReference type="EMBL" id="KMT18152.1"/>
    </source>
</evidence>
<dbReference type="GO" id="GO:0004674">
    <property type="term" value="F:protein serine/threonine kinase activity"/>
    <property type="evidence" value="ECO:0007669"/>
    <property type="project" value="UniProtKB-KW"/>
</dbReference>
<keyword evidence="4" id="KW-0723">Serine/threonine-protein kinase</keyword>
<evidence type="ECO:0000256" key="10">
    <source>
        <dbReference type="ARBA" id="ARBA00022989"/>
    </source>
</evidence>
<comment type="subcellular location">
    <subcellularLocation>
        <location evidence="1">Cell membrane</location>
        <topology evidence="1">Single-pass membrane protein</topology>
    </subcellularLocation>
</comment>
<dbReference type="GO" id="GO:0005886">
    <property type="term" value="C:plasma membrane"/>
    <property type="evidence" value="ECO:0007669"/>
    <property type="project" value="UniProtKB-SubCell"/>
</dbReference>
<feature type="compositionally biased region" description="Low complexity" evidence="15">
    <location>
        <begin position="64"/>
        <end position="74"/>
    </location>
</feature>
<dbReference type="FunFam" id="1.10.510.10:FF:000173">
    <property type="entry name" value="proline-rich receptor-like protein kinase PERK8"/>
    <property type="match status" value="1"/>
</dbReference>
<feature type="compositionally biased region" description="Low complexity" evidence="15">
    <location>
        <begin position="143"/>
        <end position="173"/>
    </location>
</feature>